<name>A0A0F9CA32_9ZZZZ</name>
<accession>A0A0F9CA32</accession>
<comment type="caution">
    <text evidence="1">The sequence shown here is derived from an EMBL/GenBank/DDBJ whole genome shotgun (WGS) entry which is preliminary data.</text>
</comment>
<organism evidence="1">
    <name type="scientific">marine sediment metagenome</name>
    <dbReference type="NCBI Taxonomy" id="412755"/>
    <lineage>
        <taxon>unclassified sequences</taxon>
        <taxon>metagenomes</taxon>
        <taxon>ecological metagenomes</taxon>
    </lineage>
</organism>
<sequence length="74" mass="8831">MDRFIAYYANTSNYGVVNYTAENWELYKVYKYVEAFGSLLYAKNKLVVWIMKEKRCFQEAINRVRGLKMGDIRS</sequence>
<dbReference type="EMBL" id="LAZR01047738">
    <property type="protein sequence ID" value="KKK93521.1"/>
    <property type="molecule type" value="Genomic_DNA"/>
</dbReference>
<dbReference type="AlphaFoldDB" id="A0A0F9CA32"/>
<gene>
    <name evidence="1" type="ORF">LCGC14_2692050</name>
</gene>
<reference evidence="1" key="1">
    <citation type="journal article" date="2015" name="Nature">
        <title>Complex archaea that bridge the gap between prokaryotes and eukaryotes.</title>
        <authorList>
            <person name="Spang A."/>
            <person name="Saw J.H."/>
            <person name="Jorgensen S.L."/>
            <person name="Zaremba-Niedzwiedzka K."/>
            <person name="Martijn J."/>
            <person name="Lind A.E."/>
            <person name="van Eijk R."/>
            <person name="Schleper C."/>
            <person name="Guy L."/>
            <person name="Ettema T.J."/>
        </authorList>
    </citation>
    <scope>NUCLEOTIDE SEQUENCE</scope>
</reference>
<protein>
    <submittedName>
        <fullName evidence="1">Uncharacterized protein</fullName>
    </submittedName>
</protein>
<evidence type="ECO:0000313" key="1">
    <source>
        <dbReference type="EMBL" id="KKK93521.1"/>
    </source>
</evidence>
<proteinExistence type="predicted"/>